<proteinExistence type="predicted"/>
<feature type="transmembrane region" description="Helical" evidence="1">
    <location>
        <begin position="483"/>
        <end position="504"/>
    </location>
</feature>
<dbReference type="InterPro" id="IPR007111">
    <property type="entry name" value="NACHT_NTPase"/>
</dbReference>
<keyword evidence="4" id="KW-1185">Reference proteome</keyword>
<protein>
    <submittedName>
        <fullName evidence="3">NACHT domain-containing protein</fullName>
    </submittedName>
</protein>
<feature type="transmembrane region" description="Helical" evidence="1">
    <location>
        <begin position="410"/>
        <end position="428"/>
    </location>
</feature>
<feature type="transmembrane region" description="Helical" evidence="1">
    <location>
        <begin position="434"/>
        <end position="456"/>
    </location>
</feature>
<feature type="transmembrane region" description="Helical" evidence="1">
    <location>
        <begin position="537"/>
        <end position="559"/>
    </location>
</feature>
<dbReference type="Gene3D" id="3.40.50.300">
    <property type="entry name" value="P-loop containing nucleotide triphosphate hydrolases"/>
    <property type="match status" value="1"/>
</dbReference>
<reference evidence="4" key="1">
    <citation type="submission" date="2019-04" db="EMBL/GenBank/DDBJ databases">
        <title>Nocardioides xinjiangensis sp. nov.</title>
        <authorList>
            <person name="Liu S."/>
        </authorList>
    </citation>
    <scope>NUCLEOTIDE SEQUENCE [LARGE SCALE GENOMIC DNA]</scope>
    <source>
        <strain evidence="4">18</strain>
    </source>
</reference>
<dbReference type="EMBL" id="STGY01000061">
    <property type="protein sequence ID" value="THV39829.1"/>
    <property type="molecule type" value="Genomic_DNA"/>
</dbReference>
<dbReference type="RefSeq" id="WP_136535658.1">
    <property type="nucleotide sequence ID" value="NZ_STGY01000061.1"/>
</dbReference>
<name>A0A4S8QF03_9ACTN</name>
<dbReference type="PROSITE" id="PS50837">
    <property type="entry name" value="NACHT"/>
    <property type="match status" value="1"/>
</dbReference>
<gene>
    <name evidence="3" type="ORF">FAB82_16600</name>
</gene>
<sequence>MALIAAGSITSVVMLGLLYVVPKAVAFLVGALAFVIIWGIEYVRYLNVPAAPKVSESEQMERMADKLSQQVRNAALQELSVQCVADRSELAIDWSSTGTSVASKPKIETLLLSPPRRLVIIGPPGSGKTVMAMNLAIALQDPATGSNIDDRVAVLFSMADWVPRKSGLADWMVKQLRQNYRMSRQDAVWLMQNHRIMPLLDGLDEISSNIDAAVEGIEDYLADGGPIVVTSREPELQKAMEKTGPLKSAVAVELRPLTIERSLGYLDPRCEPRWREVRAAVAEGGHEPLTEALSLPLTVGLMREVYRGTASRPEELVRMSTLSEIQDRLHSEFARSVFRHQREDSMGPDTGVDRDFRSGRRRRRVNLDPGDVQRWLKFLAVWLEGMRASEIALGRLPGSLRLRYRVRGRLVVGAMTSIMWTLTFLPLFTPPTSLTDLVFLVGTGIAVGSLIGSLAIPGPKSKKRMNLERIGFASGRKFLRRSAFSLVAGFAAAGFIAGMTIMLARVLSEVLDTRYTTSDGTLIESDVEINVVIDASFYRGVAVFGLMMTLVYLAFWSAAPRKEPRAENPRAALKADRNALLVRILAIVGLMGSFFSLSGGWYLAIVMAFWTSVLLAQTSTWWNFRIANAILAIEGELPWDLLGALEECHRRRLLRQDGAAYRFRHAEFQSFLLRSARAGMDSPGR</sequence>
<dbReference type="Proteomes" id="UP000308760">
    <property type="component" value="Unassembled WGS sequence"/>
</dbReference>
<feature type="transmembrane region" description="Helical" evidence="1">
    <location>
        <begin position="24"/>
        <end position="43"/>
    </location>
</feature>
<evidence type="ECO:0000256" key="1">
    <source>
        <dbReference type="SAM" id="Phobius"/>
    </source>
</evidence>
<keyword evidence="1" id="KW-0812">Transmembrane</keyword>
<dbReference type="OrthoDB" id="419058at2"/>
<keyword evidence="1" id="KW-1133">Transmembrane helix</keyword>
<reference evidence="3 4" key="2">
    <citation type="submission" date="2019-05" db="EMBL/GenBank/DDBJ databases">
        <title>Glycomyces buryatensis sp. nov.</title>
        <authorList>
            <person name="Nikitina E."/>
        </authorList>
    </citation>
    <scope>NUCLEOTIDE SEQUENCE [LARGE SCALE GENOMIC DNA]</scope>
    <source>
        <strain evidence="3 4">18</strain>
    </source>
</reference>
<dbReference type="InterPro" id="IPR027417">
    <property type="entry name" value="P-loop_NTPase"/>
</dbReference>
<keyword evidence="1" id="KW-0472">Membrane</keyword>
<dbReference type="AlphaFoldDB" id="A0A4S8QF03"/>
<evidence type="ECO:0000313" key="4">
    <source>
        <dbReference type="Proteomes" id="UP000308760"/>
    </source>
</evidence>
<feature type="domain" description="NACHT" evidence="2">
    <location>
        <begin position="116"/>
        <end position="209"/>
    </location>
</feature>
<dbReference type="SUPFAM" id="SSF52540">
    <property type="entry name" value="P-loop containing nucleoside triphosphate hydrolases"/>
    <property type="match status" value="1"/>
</dbReference>
<evidence type="ECO:0000259" key="2">
    <source>
        <dbReference type="PROSITE" id="PS50837"/>
    </source>
</evidence>
<dbReference type="Pfam" id="PF05729">
    <property type="entry name" value="NACHT"/>
    <property type="match status" value="1"/>
</dbReference>
<comment type="caution">
    <text evidence="3">The sequence shown here is derived from an EMBL/GenBank/DDBJ whole genome shotgun (WGS) entry which is preliminary data.</text>
</comment>
<feature type="transmembrane region" description="Helical" evidence="1">
    <location>
        <begin position="580"/>
        <end position="597"/>
    </location>
</feature>
<organism evidence="3 4">
    <name type="scientific">Glycomyces buryatensis</name>
    <dbReference type="NCBI Taxonomy" id="2570927"/>
    <lineage>
        <taxon>Bacteria</taxon>
        <taxon>Bacillati</taxon>
        <taxon>Actinomycetota</taxon>
        <taxon>Actinomycetes</taxon>
        <taxon>Glycomycetales</taxon>
        <taxon>Glycomycetaceae</taxon>
        <taxon>Glycomyces</taxon>
    </lineage>
</organism>
<evidence type="ECO:0000313" key="3">
    <source>
        <dbReference type="EMBL" id="THV39829.1"/>
    </source>
</evidence>
<accession>A0A4S8QF03</accession>